<sequence>MAAIMSLPPLYSISRGSSGVTSNSSSFLSPPLRFLRLQRSCVENRSVYLMTRKFPESRRIRSVAEDTVIPQEEKEEAPVDQPVSVPVSPSDMLTMLFQAEGTMSESNISTVTKALEGVEGVGDLKVQIIEGIASVELTKQTTVQATGRTMLTRGPNFYYGLLFLPSSPAVSGGVIIDKISNLSLHRFGFRAEWMRF</sequence>
<dbReference type="AlphaFoldDB" id="A0A9Q0KR77"/>
<dbReference type="InterPro" id="IPR036163">
    <property type="entry name" value="HMA_dom_sf"/>
</dbReference>
<keyword evidence="2" id="KW-1185">Reference proteome</keyword>
<organism evidence="1 2">
    <name type="scientific">Protea cynaroides</name>
    <dbReference type="NCBI Taxonomy" id="273540"/>
    <lineage>
        <taxon>Eukaryota</taxon>
        <taxon>Viridiplantae</taxon>
        <taxon>Streptophyta</taxon>
        <taxon>Embryophyta</taxon>
        <taxon>Tracheophyta</taxon>
        <taxon>Spermatophyta</taxon>
        <taxon>Magnoliopsida</taxon>
        <taxon>Proteales</taxon>
        <taxon>Proteaceae</taxon>
        <taxon>Protea</taxon>
    </lineage>
</organism>
<dbReference type="GO" id="GO:0009507">
    <property type="term" value="C:chloroplast"/>
    <property type="evidence" value="ECO:0007669"/>
    <property type="project" value="TreeGrafter"/>
</dbReference>
<dbReference type="GO" id="GO:0046872">
    <property type="term" value="F:metal ion binding"/>
    <property type="evidence" value="ECO:0007669"/>
    <property type="project" value="InterPro"/>
</dbReference>
<accession>A0A9Q0KR77</accession>
<dbReference type="PANTHER" id="PTHR35756:SF1">
    <property type="entry name" value="OS05G0337400 PROTEIN"/>
    <property type="match status" value="1"/>
</dbReference>
<dbReference type="OrthoDB" id="1935207at2759"/>
<evidence type="ECO:0000313" key="1">
    <source>
        <dbReference type="EMBL" id="KAJ4974814.1"/>
    </source>
</evidence>
<evidence type="ECO:0000313" key="2">
    <source>
        <dbReference type="Proteomes" id="UP001141806"/>
    </source>
</evidence>
<dbReference type="Proteomes" id="UP001141806">
    <property type="component" value="Unassembled WGS sequence"/>
</dbReference>
<dbReference type="PANTHER" id="PTHR35756">
    <property type="entry name" value="OS05G0337400 PROTEIN"/>
    <property type="match status" value="1"/>
</dbReference>
<comment type="caution">
    <text evidence="1">The sequence shown here is derived from an EMBL/GenBank/DDBJ whole genome shotgun (WGS) entry which is preliminary data.</text>
</comment>
<gene>
    <name evidence="1" type="ORF">NE237_007988</name>
</gene>
<dbReference type="EMBL" id="JAMYWD010000004">
    <property type="protein sequence ID" value="KAJ4974814.1"/>
    <property type="molecule type" value="Genomic_DNA"/>
</dbReference>
<protein>
    <submittedName>
        <fullName evidence="1">Uncharacterized protein</fullName>
    </submittedName>
</protein>
<proteinExistence type="predicted"/>
<reference evidence="1" key="1">
    <citation type="journal article" date="2023" name="Plant J.">
        <title>The genome of the king protea, Protea cynaroides.</title>
        <authorList>
            <person name="Chang J."/>
            <person name="Duong T.A."/>
            <person name="Schoeman C."/>
            <person name="Ma X."/>
            <person name="Roodt D."/>
            <person name="Barker N."/>
            <person name="Li Z."/>
            <person name="Van de Peer Y."/>
            <person name="Mizrachi E."/>
        </authorList>
    </citation>
    <scope>NUCLEOTIDE SEQUENCE</scope>
    <source>
        <tissue evidence="1">Young leaves</tissue>
    </source>
</reference>
<dbReference type="SUPFAM" id="SSF55008">
    <property type="entry name" value="HMA, heavy metal-associated domain"/>
    <property type="match status" value="1"/>
</dbReference>
<name>A0A9Q0KR77_9MAGN</name>